<dbReference type="InterPro" id="IPR002734">
    <property type="entry name" value="RibDG_C"/>
</dbReference>
<comment type="pathway">
    <text evidence="1">Cofactor biosynthesis; riboflavin biosynthesis.</text>
</comment>
<dbReference type="Gene3D" id="3.40.430.10">
    <property type="entry name" value="Dihydrofolate Reductase, subunit A"/>
    <property type="match status" value="1"/>
</dbReference>
<sequence>MRERPYILLSCGMSIDGYLDNAGGKRLLLSNDADFDRVDDVRASCDAIMVGAGTVRLDNPRLLVRSAERRSERVARGLHPTPLKVTLTGRGELDPSADFFGAGDVDKLVYCSSEAVDSTRKRLGDLATVVDVGEPVDFCRLLTDLHDRGVRRLMVEGGGRVHTQFLTAGLVDELHLVIAPFFVGDSRAPRFVGDGAFPWGPERRAALVEVRQIGDVVLLRYALSDRFEKEALAEDLAQRARAGDTAT</sequence>
<dbReference type="InterPro" id="IPR024072">
    <property type="entry name" value="DHFR-like_dom_sf"/>
</dbReference>
<gene>
    <name evidence="5" type="ORF">ACFFIA_39860</name>
</gene>
<dbReference type="PANTHER" id="PTHR38011">
    <property type="entry name" value="DIHYDROFOLATE REDUCTASE FAMILY PROTEIN (AFU_ORTHOLOGUE AFUA_8G06820)"/>
    <property type="match status" value="1"/>
</dbReference>
<name>A0ABV6MH82_9ACTN</name>
<keyword evidence="2" id="KW-0521">NADP</keyword>
<organism evidence="5 6">
    <name type="scientific">Phytohabitans kaempferiae</name>
    <dbReference type="NCBI Taxonomy" id="1620943"/>
    <lineage>
        <taxon>Bacteria</taxon>
        <taxon>Bacillati</taxon>
        <taxon>Actinomycetota</taxon>
        <taxon>Actinomycetes</taxon>
        <taxon>Micromonosporales</taxon>
        <taxon>Micromonosporaceae</taxon>
    </lineage>
</organism>
<dbReference type="Proteomes" id="UP001589867">
    <property type="component" value="Unassembled WGS sequence"/>
</dbReference>
<comment type="caution">
    <text evidence="5">The sequence shown here is derived from an EMBL/GenBank/DDBJ whole genome shotgun (WGS) entry which is preliminary data.</text>
</comment>
<reference evidence="5 6" key="1">
    <citation type="submission" date="2024-09" db="EMBL/GenBank/DDBJ databases">
        <authorList>
            <person name="Sun Q."/>
            <person name="Mori K."/>
        </authorList>
    </citation>
    <scope>NUCLEOTIDE SEQUENCE [LARGE SCALE GENOMIC DNA]</scope>
    <source>
        <strain evidence="5 6">TBRC 3947</strain>
    </source>
</reference>
<evidence type="ECO:0000313" key="5">
    <source>
        <dbReference type="EMBL" id="MFC0533777.1"/>
    </source>
</evidence>
<dbReference type="RefSeq" id="WP_377261810.1">
    <property type="nucleotide sequence ID" value="NZ_JBHLUH010000089.1"/>
</dbReference>
<keyword evidence="6" id="KW-1185">Reference proteome</keyword>
<keyword evidence="3" id="KW-0560">Oxidoreductase</keyword>
<dbReference type="EMBL" id="JBHLUH010000089">
    <property type="protein sequence ID" value="MFC0533777.1"/>
    <property type="molecule type" value="Genomic_DNA"/>
</dbReference>
<dbReference type="InterPro" id="IPR050765">
    <property type="entry name" value="Riboflavin_Biosynth_HTPR"/>
</dbReference>
<proteinExistence type="predicted"/>
<accession>A0ABV6MH82</accession>
<evidence type="ECO:0000313" key="6">
    <source>
        <dbReference type="Proteomes" id="UP001589867"/>
    </source>
</evidence>
<protein>
    <submittedName>
        <fullName evidence="5">RibD family protein</fullName>
    </submittedName>
</protein>
<evidence type="ECO:0000256" key="3">
    <source>
        <dbReference type="ARBA" id="ARBA00023002"/>
    </source>
</evidence>
<dbReference type="PANTHER" id="PTHR38011:SF7">
    <property type="entry name" value="2,5-DIAMINO-6-RIBOSYLAMINO-4(3H)-PYRIMIDINONE 5'-PHOSPHATE REDUCTASE"/>
    <property type="match status" value="1"/>
</dbReference>
<feature type="domain" description="Bacterial bifunctional deaminase-reductase C-terminal" evidence="4">
    <location>
        <begin position="5"/>
        <end position="218"/>
    </location>
</feature>
<dbReference type="SUPFAM" id="SSF53597">
    <property type="entry name" value="Dihydrofolate reductase-like"/>
    <property type="match status" value="1"/>
</dbReference>
<evidence type="ECO:0000256" key="2">
    <source>
        <dbReference type="ARBA" id="ARBA00022857"/>
    </source>
</evidence>
<evidence type="ECO:0000256" key="1">
    <source>
        <dbReference type="ARBA" id="ARBA00005104"/>
    </source>
</evidence>
<dbReference type="Pfam" id="PF01872">
    <property type="entry name" value="RibD_C"/>
    <property type="match status" value="1"/>
</dbReference>
<evidence type="ECO:0000259" key="4">
    <source>
        <dbReference type="Pfam" id="PF01872"/>
    </source>
</evidence>